<protein>
    <submittedName>
        <fullName evidence="1">Uncharacterized protein</fullName>
    </submittedName>
</protein>
<dbReference type="InterPro" id="IPR023610">
    <property type="entry name" value="PInositol-4/5-P-5/4-kinase"/>
</dbReference>
<dbReference type="PANTHER" id="PTHR23086">
    <property type="entry name" value="PHOSPHATIDYLINOSITOL-4-PHOSPHATE 5-KINASE"/>
    <property type="match status" value="1"/>
</dbReference>
<name>A0AAD3SW63_NEPGR</name>
<reference evidence="1" key="1">
    <citation type="submission" date="2023-05" db="EMBL/GenBank/DDBJ databases">
        <title>Nepenthes gracilis genome sequencing.</title>
        <authorList>
            <person name="Fukushima K."/>
        </authorList>
    </citation>
    <scope>NUCLEOTIDE SEQUENCE</scope>
    <source>
        <strain evidence="1">SING2019-196</strain>
    </source>
</reference>
<dbReference type="AlphaFoldDB" id="A0AAD3SW63"/>
<gene>
    <name evidence="1" type="ORF">Nepgr_020926</name>
</gene>
<dbReference type="GO" id="GO:0046854">
    <property type="term" value="P:phosphatidylinositol phosphate biosynthetic process"/>
    <property type="evidence" value="ECO:0007669"/>
    <property type="project" value="TreeGrafter"/>
</dbReference>
<proteinExistence type="predicted"/>
<dbReference type="InterPro" id="IPR027484">
    <property type="entry name" value="PInositol-4-P-5-kinase_N"/>
</dbReference>
<accession>A0AAD3SW63</accession>
<comment type="caution">
    <text evidence="1">The sequence shown here is derived from an EMBL/GenBank/DDBJ whole genome shotgun (WGS) entry which is preliminary data.</text>
</comment>
<dbReference type="Proteomes" id="UP001279734">
    <property type="component" value="Unassembled WGS sequence"/>
</dbReference>
<keyword evidence="2" id="KW-1185">Reference proteome</keyword>
<dbReference type="PANTHER" id="PTHR23086:SF140">
    <property type="entry name" value="PHOSPHATIDYLINOSITOL 4-PHOSPHATE 5-KINASE 2"/>
    <property type="match status" value="1"/>
</dbReference>
<dbReference type="EMBL" id="BSYO01000020">
    <property type="protein sequence ID" value="GMH19085.1"/>
    <property type="molecule type" value="Genomic_DNA"/>
</dbReference>
<organism evidence="1 2">
    <name type="scientific">Nepenthes gracilis</name>
    <name type="common">Slender pitcher plant</name>
    <dbReference type="NCBI Taxonomy" id="150966"/>
    <lineage>
        <taxon>Eukaryota</taxon>
        <taxon>Viridiplantae</taxon>
        <taxon>Streptophyta</taxon>
        <taxon>Embryophyta</taxon>
        <taxon>Tracheophyta</taxon>
        <taxon>Spermatophyta</taxon>
        <taxon>Magnoliopsida</taxon>
        <taxon>eudicotyledons</taxon>
        <taxon>Gunneridae</taxon>
        <taxon>Pentapetalae</taxon>
        <taxon>Caryophyllales</taxon>
        <taxon>Nepenthaceae</taxon>
        <taxon>Nepenthes</taxon>
    </lineage>
</organism>
<dbReference type="SUPFAM" id="SSF56104">
    <property type="entry name" value="SAICAR synthase-like"/>
    <property type="match status" value="1"/>
</dbReference>
<dbReference type="Gene3D" id="3.30.800.10">
    <property type="entry name" value="Phosphatidylinositol Phosphate Kinase II Beta"/>
    <property type="match status" value="1"/>
</dbReference>
<evidence type="ECO:0000313" key="2">
    <source>
        <dbReference type="Proteomes" id="UP001279734"/>
    </source>
</evidence>
<dbReference type="GO" id="GO:0005886">
    <property type="term" value="C:plasma membrane"/>
    <property type="evidence" value="ECO:0007669"/>
    <property type="project" value="TreeGrafter"/>
</dbReference>
<sequence>MQFWMVLCKKHLQFGQLHNGAFMKWDIEGSWTQLAIRDNLEALMIYSKRILILYGDGEQTWKQKHQPRETISAVHASLLKNLKSSNFHPKEKLWTRFPPEGIKMTPPHRLPRFWWTDYCPSVLRYLMELF</sequence>
<evidence type="ECO:0000313" key="1">
    <source>
        <dbReference type="EMBL" id="GMH19085.1"/>
    </source>
</evidence>
<dbReference type="GO" id="GO:0016308">
    <property type="term" value="F:1-phosphatidylinositol-4-phosphate 5-kinase activity"/>
    <property type="evidence" value="ECO:0007669"/>
    <property type="project" value="TreeGrafter"/>
</dbReference>